<proteinExistence type="predicted"/>
<dbReference type="OrthoDB" id="327281at2157"/>
<feature type="transmembrane region" description="Helical" evidence="5">
    <location>
        <begin position="228"/>
        <end position="250"/>
    </location>
</feature>
<comment type="subcellular location">
    <subcellularLocation>
        <location evidence="1">Endomembrane system</location>
        <topology evidence="1">Multi-pass membrane protein</topology>
    </subcellularLocation>
</comment>
<evidence type="ECO:0000313" key="8">
    <source>
        <dbReference type="Proteomes" id="UP000292704"/>
    </source>
</evidence>
<feature type="transmembrane region" description="Helical" evidence="5">
    <location>
        <begin position="139"/>
        <end position="159"/>
    </location>
</feature>
<dbReference type="EMBL" id="SHMR01000009">
    <property type="protein sequence ID" value="RZH66403.1"/>
    <property type="molecule type" value="Genomic_DNA"/>
</dbReference>
<evidence type="ECO:0000256" key="3">
    <source>
        <dbReference type="ARBA" id="ARBA00022989"/>
    </source>
</evidence>
<comment type="caution">
    <text evidence="7">The sequence shown here is derived from an EMBL/GenBank/DDBJ whole genome shotgun (WGS) entry which is preliminary data.</text>
</comment>
<organism evidence="7 8">
    <name type="scientific">Natrinema altunense</name>
    <dbReference type="NCBI Taxonomy" id="222984"/>
    <lineage>
        <taxon>Archaea</taxon>
        <taxon>Methanobacteriati</taxon>
        <taxon>Methanobacteriota</taxon>
        <taxon>Stenosarchaea group</taxon>
        <taxon>Halobacteria</taxon>
        <taxon>Halobacteriales</taxon>
        <taxon>Natrialbaceae</taxon>
        <taxon>Natrinema</taxon>
    </lineage>
</organism>
<reference evidence="7 8" key="1">
    <citation type="submission" date="2019-02" db="EMBL/GenBank/DDBJ databases">
        <title>Genome analysis provides insights into bioremediation potentialities and Haloocin production by Natrinema altunense strain 4.1R isolated from Chott Douz in Tunisian desert.</title>
        <authorList>
            <person name="Najjari A."/>
            <person name="Youssef N."/>
            <person name="Ben Dhia O."/>
            <person name="Ferjani R."/>
            <person name="El Hidri D."/>
            <person name="Ouzari H.I."/>
            <person name="Cherif A."/>
        </authorList>
    </citation>
    <scope>NUCLEOTIDE SEQUENCE [LARGE SCALE GENOMIC DNA]</scope>
    <source>
        <strain evidence="7 8">4.1R</strain>
    </source>
</reference>
<sequence length="517" mass="58650">MTRALLTNGRNRLLTALDTASESFVRRFEIDLRALAAFRIALGTLVIVDLLLRSRHLTAFYTDDGVLPLEALFSDYSSVYSLHAISGEAWVQAVLFVVAGCFAFAMVVGYRTRLATVVSWLLLLSLHTRNPMVLNGGDALFRMLLFWAIFLPLGERWAVDARRTNRDRTTVASVGTMAVLLQVLLMYVTNAIHKTRSDVWMSGDALVEIFQADHLTYLLGNVLAEQFFLLRTFSYVWMTLILLSPLLIVLTDYRRAIITTLFVGMHLGMFVTLKIGLFPLITVAGLVLFYPSVIWDRATALATRIGITTPLRRGLDRLQRSVPRRSIRDRFVTQVGRPVLPTVRARSRVLFSTAVPWLLLVLVVLSNASAVDYTEVPDPGENVLDTADADQSWRMFAPDPTSDARWLVVPGELENETRADVFHGSAVSWDRPPSVEDSYETMRWRKYALNTRYADNENHLSYFANYLCNRWNRTHETGVEQITIHGLTDRAAPYEEARIAVYELHEYDCSGEFIQRE</sequence>
<dbReference type="PANTHER" id="PTHR39535">
    <property type="entry name" value="SPORULATION-DELAYING PROTEIN SDPB"/>
    <property type="match status" value="1"/>
</dbReference>
<feature type="transmembrane region" description="Helical" evidence="5">
    <location>
        <begin position="262"/>
        <end position="290"/>
    </location>
</feature>
<evidence type="ECO:0000256" key="5">
    <source>
        <dbReference type="SAM" id="Phobius"/>
    </source>
</evidence>
<dbReference type="InterPro" id="IPR053934">
    <property type="entry name" value="HTTM_dom"/>
</dbReference>
<feature type="transmembrane region" description="Helical" evidence="5">
    <location>
        <begin position="171"/>
        <end position="192"/>
    </location>
</feature>
<gene>
    <name evidence="7" type="ORF">ELS17_17130</name>
</gene>
<evidence type="ECO:0000256" key="1">
    <source>
        <dbReference type="ARBA" id="ARBA00004127"/>
    </source>
</evidence>
<dbReference type="RefSeq" id="WP_130171653.1">
    <property type="nucleotide sequence ID" value="NZ_SHMR01000009.1"/>
</dbReference>
<dbReference type="Pfam" id="PF05090">
    <property type="entry name" value="HTTM"/>
    <property type="match status" value="1"/>
</dbReference>
<name>A0A482XWQ7_9EURY</name>
<keyword evidence="3 5" id="KW-1133">Transmembrane helix</keyword>
<dbReference type="PANTHER" id="PTHR39535:SF2">
    <property type="entry name" value="HTTM DOMAIN-CONTAINING PROTEIN"/>
    <property type="match status" value="1"/>
</dbReference>
<protein>
    <submittedName>
        <fullName evidence="7">HTTM domain-containing protein</fullName>
    </submittedName>
</protein>
<evidence type="ECO:0000259" key="6">
    <source>
        <dbReference type="SMART" id="SM00752"/>
    </source>
</evidence>
<feature type="transmembrane region" description="Helical" evidence="5">
    <location>
        <begin position="349"/>
        <end position="368"/>
    </location>
</feature>
<keyword evidence="4 5" id="KW-0472">Membrane</keyword>
<feature type="domain" description="HTTM-like" evidence="6">
    <location>
        <begin position="27"/>
        <end position="294"/>
    </location>
</feature>
<dbReference type="GO" id="GO:0012505">
    <property type="term" value="C:endomembrane system"/>
    <property type="evidence" value="ECO:0007669"/>
    <property type="project" value="UniProtKB-SubCell"/>
</dbReference>
<evidence type="ECO:0000256" key="2">
    <source>
        <dbReference type="ARBA" id="ARBA00022692"/>
    </source>
</evidence>
<feature type="transmembrane region" description="Helical" evidence="5">
    <location>
        <begin position="34"/>
        <end position="52"/>
    </location>
</feature>
<evidence type="ECO:0000256" key="4">
    <source>
        <dbReference type="ARBA" id="ARBA00023136"/>
    </source>
</evidence>
<dbReference type="InterPro" id="IPR011020">
    <property type="entry name" value="HTTM-like"/>
</dbReference>
<evidence type="ECO:0000313" key="7">
    <source>
        <dbReference type="EMBL" id="RZH66403.1"/>
    </source>
</evidence>
<dbReference type="Proteomes" id="UP000292704">
    <property type="component" value="Unassembled WGS sequence"/>
</dbReference>
<feature type="transmembrane region" description="Helical" evidence="5">
    <location>
        <begin position="89"/>
        <end position="107"/>
    </location>
</feature>
<accession>A0A482XWQ7</accession>
<keyword evidence="2 5" id="KW-0812">Transmembrane</keyword>
<dbReference type="SMART" id="SM00752">
    <property type="entry name" value="HTTM"/>
    <property type="match status" value="1"/>
</dbReference>
<dbReference type="AlphaFoldDB" id="A0A482XWQ7"/>
<dbReference type="InterPro" id="IPR052964">
    <property type="entry name" value="Sporulation_signal_mat"/>
</dbReference>